<evidence type="ECO:0000256" key="2">
    <source>
        <dbReference type="ARBA" id="ARBA00022448"/>
    </source>
</evidence>
<dbReference type="SUPFAM" id="SSF161098">
    <property type="entry name" value="MetI-like"/>
    <property type="match status" value="1"/>
</dbReference>
<evidence type="ECO:0000313" key="9">
    <source>
        <dbReference type="EMBL" id="RZU30976.1"/>
    </source>
</evidence>
<keyword evidence="5 7" id="KW-1133">Transmembrane helix</keyword>
<feature type="transmembrane region" description="Helical" evidence="7">
    <location>
        <begin position="144"/>
        <end position="166"/>
    </location>
</feature>
<dbReference type="OrthoDB" id="7274389at2"/>
<feature type="domain" description="ABC transmembrane type-1" evidence="8">
    <location>
        <begin position="78"/>
        <end position="255"/>
    </location>
</feature>
<evidence type="ECO:0000256" key="3">
    <source>
        <dbReference type="ARBA" id="ARBA00022475"/>
    </source>
</evidence>
<keyword evidence="4 7" id="KW-0812">Transmembrane</keyword>
<dbReference type="GO" id="GO:0005886">
    <property type="term" value="C:plasma membrane"/>
    <property type="evidence" value="ECO:0007669"/>
    <property type="project" value="UniProtKB-SubCell"/>
</dbReference>
<dbReference type="PROSITE" id="PS50928">
    <property type="entry name" value="ABC_TM1"/>
    <property type="match status" value="1"/>
</dbReference>
<sequence>MAVPSVYAGRLGASTRTRRGTSRAEARVWRTAFIVGVVVLWELLARTGVIDERFASKPSSIVMAVPPLLSDPQVLEALGMTLYAVGASFAIGTAGGMLVGVILGLQPMLRTAYFPIVMMLLGTPKSLFLPVIMLFFGLGVESAIVFGSILTFVHVTVNVVAGVDLVEPKHLMVAKAYRASRWKRFRHVILPGASPGLFTAIWHGLRNGFTGVVIAQLFTATAGIGYLVRVYSNNFQTDRALTLILMVSLVLILVGTGWNHVEKRLTSWRPDATQ</sequence>
<keyword evidence="3" id="KW-1003">Cell membrane</keyword>
<dbReference type="CDD" id="cd06261">
    <property type="entry name" value="TM_PBP2"/>
    <property type="match status" value="1"/>
</dbReference>
<reference evidence="9 10" key="1">
    <citation type="submission" date="2019-02" db="EMBL/GenBank/DDBJ databases">
        <title>Sequencing the genomes of 1000 actinobacteria strains.</title>
        <authorList>
            <person name="Klenk H.-P."/>
        </authorList>
    </citation>
    <scope>NUCLEOTIDE SEQUENCE [LARGE SCALE GENOMIC DNA]</scope>
    <source>
        <strain evidence="9 10">DSM 44509</strain>
    </source>
</reference>
<keyword evidence="2 7" id="KW-0813">Transport</keyword>
<dbReference type="EMBL" id="SHKV01000001">
    <property type="protein sequence ID" value="RZU30976.1"/>
    <property type="molecule type" value="Genomic_DNA"/>
</dbReference>
<proteinExistence type="inferred from homology"/>
<evidence type="ECO:0000256" key="7">
    <source>
        <dbReference type="RuleBase" id="RU363032"/>
    </source>
</evidence>
<feature type="transmembrane region" description="Helical" evidence="7">
    <location>
        <begin position="211"/>
        <end position="228"/>
    </location>
</feature>
<gene>
    <name evidence="9" type="ORF">BKA19_0613</name>
</gene>
<name>A0A4V2G1X7_9ACTN</name>
<protein>
    <submittedName>
        <fullName evidence="9">NitT/TauT family transport system permease protein/sulfonate transport system permease protein</fullName>
    </submittedName>
</protein>
<feature type="transmembrane region" description="Helical" evidence="7">
    <location>
        <begin position="187"/>
        <end position="205"/>
    </location>
</feature>
<comment type="caution">
    <text evidence="9">The sequence shown here is derived from an EMBL/GenBank/DDBJ whole genome shotgun (WGS) entry which is preliminary data.</text>
</comment>
<evidence type="ECO:0000256" key="4">
    <source>
        <dbReference type="ARBA" id="ARBA00022692"/>
    </source>
</evidence>
<dbReference type="AlphaFoldDB" id="A0A4V2G1X7"/>
<comment type="similarity">
    <text evidence="7">Belongs to the binding-protein-dependent transport system permease family.</text>
</comment>
<dbReference type="PANTHER" id="PTHR30151">
    <property type="entry name" value="ALKANE SULFONATE ABC TRANSPORTER-RELATED, MEMBRANE SUBUNIT"/>
    <property type="match status" value="1"/>
</dbReference>
<dbReference type="Proteomes" id="UP000292507">
    <property type="component" value="Unassembled WGS sequence"/>
</dbReference>
<dbReference type="Gene3D" id="1.10.3720.10">
    <property type="entry name" value="MetI-like"/>
    <property type="match status" value="1"/>
</dbReference>
<organism evidence="9 10">
    <name type="scientific">Blastococcus saxobsidens</name>
    <dbReference type="NCBI Taxonomy" id="138336"/>
    <lineage>
        <taxon>Bacteria</taxon>
        <taxon>Bacillati</taxon>
        <taxon>Actinomycetota</taxon>
        <taxon>Actinomycetes</taxon>
        <taxon>Geodermatophilales</taxon>
        <taxon>Geodermatophilaceae</taxon>
        <taxon>Blastococcus</taxon>
    </lineage>
</organism>
<accession>A0A4V2G1X7</accession>
<dbReference type="GO" id="GO:0055085">
    <property type="term" value="P:transmembrane transport"/>
    <property type="evidence" value="ECO:0007669"/>
    <property type="project" value="InterPro"/>
</dbReference>
<evidence type="ECO:0000256" key="6">
    <source>
        <dbReference type="ARBA" id="ARBA00023136"/>
    </source>
</evidence>
<feature type="transmembrane region" description="Helical" evidence="7">
    <location>
        <begin position="112"/>
        <end position="138"/>
    </location>
</feature>
<evidence type="ECO:0000259" key="8">
    <source>
        <dbReference type="PROSITE" id="PS50928"/>
    </source>
</evidence>
<feature type="transmembrane region" description="Helical" evidence="7">
    <location>
        <begin position="240"/>
        <end position="258"/>
    </location>
</feature>
<dbReference type="PANTHER" id="PTHR30151:SF38">
    <property type="entry name" value="ALIPHATIC SULFONATES TRANSPORT PERMEASE PROTEIN SSUC-RELATED"/>
    <property type="match status" value="1"/>
</dbReference>
<evidence type="ECO:0000313" key="10">
    <source>
        <dbReference type="Proteomes" id="UP000292507"/>
    </source>
</evidence>
<evidence type="ECO:0000256" key="5">
    <source>
        <dbReference type="ARBA" id="ARBA00022989"/>
    </source>
</evidence>
<feature type="transmembrane region" description="Helical" evidence="7">
    <location>
        <begin position="82"/>
        <end position="105"/>
    </location>
</feature>
<evidence type="ECO:0000256" key="1">
    <source>
        <dbReference type="ARBA" id="ARBA00004651"/>
    </source>
</evidence>
<comment type="subcellular location">
    <subcellularLocation>
        <location evidence="1 7">Cell membrane</location>
        <topology evidence="1 7">Multi-pass membrane protein</topology>
    </subcellularLocation>
</comment>
<keyword evidence="10" id="KW-1185">Reference proteome</keyword>
<dbReference type="Pfam" id="PF00528">
    <property type="entry name" value="BPD_transp_1"/>
    <property type="match status" value="1"/>
</dbReference>
<feature type="transmembrane region" description="Helical" evidence="7">
    <location>
        <begin position="28"/>
        <end position="49"/>
    </location>
</feature>
<dbReference type="InterPro" id="IPR035906">
    <property type="entry name" value="MetI-like_sf"/>
</dbReference>
<dbReference type="RefSeq" id="WP_104528582.1">
    <property type="nucleotide sequence ID" value="NZ_POQT01000015.1"/>
</dbReference>
<dbReference type="InterPro" id="IPR000515">
    <property type="entry name" value="MetI-like"/>
</dbReference>
<keyword evidence="6 7" id="KW-0472">Membrane</keyword>